<organism evidence="5 6">
    <name type="scientific">Sphingomonas tagetis</name>
    <dbReference type="NCBI Taxonomy" id="2949092"/>
    <lineage>
        <taxon>Bacteria</taxon>
        <taxon>Pseudomonadati</taxon>
        <taxon>Pseudomonadota</taxon>
        <taxon>Alphaproteobacteria</taxon>
        <taxon>Sphingomonadales</taxon>
        <taxon>Sphingomonadaceae</taxon>
        <taxon>Sphingomonas</taxon>
    </lineage>
</organism>
<evidence type="ECO:0000256" key="2">
    <source>
        <dbReference type="ARBA" id="ARBA00023125"/>
    </source>
</evidence>
<dbReference type="PROSITE" id="PS50943">
    <property type="entry name" value="HTH_CROC1"/>
    <property type="match status" value="1"/>
</dbReference>
<dbReference type="Proteomes" id="UP001139451">
    <property type="component" value="Unassembled WGS sequence"/>
</dbReference>
<accession>A0A9X2HU56</accession>
<keyword evidence="1" id="KW-0805">Transcription regulation</keyword>
<name>A0A9X2HU56_9SPHN</name>
<dbReference type="InterPro" id="IPR001387">
    <property type="entry name" value="Cro/C1-type_HTH"/>
</dbReference>
<keyword evidence="2" id="KW-0238">DNA-binding</keyword>
<protein>
    <submittedName>
        <fullName evidence="5">Helix-turn-helix domain-containing protein</fullName>
    </submittedName>
</protein>
<evidence type="ECO:0000313" key="6">
    <source>
        <dbReference type="Proteomes" id="UP001139451"/>
    </source>
</evidence>
<dbReference type="PANTHER" id="PTHR40661:SF3">
    <property type="entry name" value="FELS-1 PROPHAGE TRANSCRIPTIONAL REGULATOR"/>
    <property type="match status" value="1"/>
</dbReference>
<dbReference type="AlphaFoldDB" id="A0A9X2HU56"/>
<dbReference type="SMART" id="SM00530">
    <property type="entry name" value="HTH_XRE"/>
    <property type="match status" value="1"/>
</dbReference>
<dbReference type="SUPFAM" id="SSF51306">
    <property type="entry name" value="LexA/Signal peptidase"/>
    <property type="match status" value="1"/>
</dbReference>
<dbReference type="GO" id="GO:0003677">
    <property type="term" value="F:DNA binding"/>
    <property type="evidence" value="ECO:0007669"/>
    <property type="project" value="UniProtKB-KW"/>
</dbReference>
<comment type="caution">
    <text evidence="5">The sequence shown here is derived from an EMBL/GenBank/DDBJ whole genome shotgun (WGS) entry which is preliminary data.</text>
</comment>
<dbReference type="InterPro" id="IPR036286">
    <property type="entry name" value="LexA/Signal_pep-like_sf"/>
</dbReference>
<sequence length="231" mass="24900">MAHRSMASDALDTLRTRLAQAMNQRNVTAKSLAKSAGLGETVVRDITRGLTQDVKLGTIEKLAAELRIPLASLLPGSGSIVHSDQPTTLTADGGEGVPVMRMDLSYAMGDGTNIDESYIEGEPVVFDLGFLRRLTPSSPNLLRVVNGIGDSMQGTINDNEELILDLGQRVLNMQDRIWAISLFGVGAVKRLQVVGKEKILVISDNPDVPNVEVTTDDLAIVGRIVGSFRRH</sequence>
<dbReference type="Pfam" id="PF13443">
    <property type="entry name" value="HTH_26"/>
    <property type="match status" value="1"/>
</dbReference>
<dbReference type="Gene3D" id="1.10.260.40">
    <property type="entry name" value="lambda repressor-like DNA-binding domains"/>
    <property type="match status" value="1"/>
</dbReference>
<dbReference type="Gene3D" id="2.10.109.10">
    <property type="entry name" value="Umud Fragment, subunit A"/>
    <property type="match status" value="1"/>
</dbReference>
<evidence type="ECO:0000256" key="3">
    <source>
        <dbReference type="ARBA" id="ARBA00023163"/>
    </source>
</evidence>
<evidence type="ECO:0000259" key="4">
    <source>
        <dbReference type="PROSITE" id="PS50943"/>
    </source>
</evidence>
<evidence type="ECO:0000256" key="1">
    <source>
        <dbReference type="ARBA" id="ARBA00023015"/>
    </source>
</evidence>
<dbReference type="RefSeq" id="WP_254295145.1">
    <property type="nucleotide sequence ID" value="NZ_JAMLDX010000014.1"/>
</dbReference>
<dbReference type="InterPro" id="IPR039418">
    <property type="entry name" value="LexA-like"/>
</dbReference>
<keyword evidence="6" id="KW-1185">Reference proteome</keyword>
<feature type="domain" description="HTH cro/C1-type" evidence="4">
    <location>
        <begin position="18"/>
        <end position="73"/>
    </location>
</feature>
<dbReference type="InterPro" id="IPR015927">
    <property type="entry name" value="Peptidase_S24_S26A/B/C"/>
</dbReference>
<gene>
    <name evidence="5" type="ORF">M9978_16595</name>
</gene>
<dbReference type="InterPro" id="IPR010982">
    <property type="entry name" value="Lambda_DNA-bd_dom_sf"/>
</dbReference>
<keyword evidence="3" id="KW-0804">Transcription</keyword>
<proteinExistence type="predicted"/>
<dbReference type="PANTHER" id="PTHR40661">
    <property type="match status" value="1"/>
</dbReference>
<reference evidence="5" key="1">
    <citation type="submission" date="2022-05" db="EMBL/GenBank/DDBJ databases">
        <title>Sphingomonas sp. strain MG17 Genome sequencing and assembly.</title>
        <authorList>
            <person name="Kim I."/>
        </authorList>
    </citation>
    <scope>NUCLEOTIDE SEQUENCE</scope>
    <source>
        <strain evidence="5">MG17</strain>
    </source>
</reference>
<dbReference type="Pfam" id="PF00717">
    <property type="entry name" value="Peptidase_S24"/>
    <property type="match status" value="1"/>
</dbReference>
<evidence type="ECO:0000313" key="5">
    <source>
        <dbReference type="EMBL" id="MCP3732045.1"/>
    </source>
</evidence>
<dbReference type="EMBL" id="JAMLDX010000014">
    <property type="protein sequence ID" value="MCP3732045.1"/>
    <property type="molecule type" value="Genomic_DNA"/>
</dbReference>
<dbReference type="CDD" id="cd06529">
    <property type="entry name" value="S24_LexA-like"/>
    <property type="match status" value="1"/>
</dbReference>
<dbReference type="SUPFAM" id="SSF47413">
    <property type="entry name" value="lambda repressor-like DNA-binding domains"/>
    <property type="match status" value="1"/>
</dbReference>